<dbReference type="GO" id="GO:0005634">
    <property type="term" value="C:nucleus"/>
    <property type="evidence" value="ECO:0007669"/>
    <property type="project" value="UniProtKB-SubCell"/>
</dbReference>
<dbReference type="GO" id="GO:0035198">
    <property type="term" value="F:miRNA binding"/>
    <property type="evidence" value="ECO:0007669"/>
    <property type="project" value="InterPro"/>
</dbReference>
<dbReference type="GO" id="GO:0008270">
    <property type="term" value="F:zinc ion binding"/>
    <property type="evidence" value="ECO:0007669"/>
    <property type="project" value="UniProtKB-KW"/>
</dbReference>
<evidence type="ECO:0000313" key="14">
    <source>
        <dbReference type="EMBL" id="TSK14679.1"/>
    </source>
</evidence>
<keyword evidence="5 10" id="KW-0862">Zinc</keyword>
<feature type="compositionally biased region" description="Polar residues" evidence="11">
    <location>
        <begin position="179"/>
        <end position="192"/>
    </location>
</feature>
<gene>
    <name evidence="14" type="ORF">Baya_0662</name>
</gene>
<dbReference type="PANTHER" id="PTHR14928">
    <property type="entry name" value="MICRO-RNA BINDING ZINC FINGER CCCH DOMAIN-CONTAINING PROTEIN 7"/>
    <property type="match status" value="1"/>
</dbReference>
<evidence type="ECO:0000313" key="15">
    <source>
        <dbReference type="Proteomes" id="UP000319801"/>
    </source>
</evidence>
<feature type="region of interest" description="Disordered" evidence="11">
    <location>
        <begin position="1030"/>
        <end position="1052"/>
    </location>
</feature>
<dbReference type="SMART" id="SM00338">
    <property type="entry name" value="BRLZ"/>
    <property type="match status" value="1"/>
</dbReference>
<evidence type="ECO:0000256" key="4">
    <source>
        <dbReference type="ARBA" id="ARBA00022771"/>
    </source>
</evidence>
<feature type="domain" description="BZIP" evidence="13">
    <location>
        <begin position="1155"/>
        <end position="1218"/>
    </location>
</feature>
<sequence length="1225" mass="136667">MDPERLKRKEEIEKALGFIQSSLPFPDPEGYETFLTQLVCNLLDEGNTVFREGDWRQAAVHYSEGVNVARYAQSEALVIPSELLEGLYVNRAAAHYNLEEYETGVQDCDCALAVSEGSRRALYRKTLCLREMGRFREAYECGTGCLLASPHDRQVSELAKDLANKLGLKNRKAYVSPQVDLTTSGSSSNGETAPSAGEASTDMSNAQCIPAPLATPIPVSDDPAMPSLSTIVPQDTPESPSQGPTGQVQYSVPVSDDVGECVINTNLDSLLEKRAENPVQGAIPTNLPNTAVGLRTTYTSSLPSSTPLTPPYFASTISPLTQLDSFSALGQTDSSQAMESLLPYPAGAEEAVGRTRAESLSTQGLDSLSEYTLPGGRVSSSFFSGLRNHSTTHSNSLAATNLSLLSQNPLAATHEFRQACHACYSRIGPRVMDYKYQPNAAHRCKRDVLLCRLKSSEDTTWKRIRPRPARNNFLGAFVLCKEVQERQECQYGENCTFAYCQEEIDVWTQERKGALSRELLFDPLGTNERRALSVTRLLQIHMGMFMFLCEECFDSKPRIISKRSKENLGVCSNLTAKHPFDDNKCLVHVVRSANVRYSKIRPLHPLCQFDVCRHEVRYGCQREDSCSFAHSVIELKCWVLQQDTGITHEEMVQESKRHWQRLEQNAQRQKPMHVPYQTSSNSVSTAGFGHGGGVGVGSDGTGGGGSGGGTCGRGRGLNLKMKFVCGQCWREGQVNEPDKSLKYCTAKAKHSWTKERRVLLVKSFEKKKWVVVRPLPFSRTYPQQYDMCVHVMKQKKCHYIGNCSFAHSSEERDVWTYMKNNSLRDMQQMYDLWLSLTNQNRRSDGPLMTPPPEEKQNAMPADYTDSVEMASDIPDIFKALLENPFSFLTVGTDVFSPKLVTKDSFIFTSNIETRTRKMSAEPKTVHLDEGSGRPALFPVALKKILEIPPPNLLECSDENEKDKLSGDEVDSREGVSGLGPSAALTPAIWDKTIPYDGKSFHLEYMDLEEFLMENGIPASEQVQEEIIAKESSKQLTEKASTTPSKTEPGPASPITLLPTMELEQCEEVVLSSSDSAQTTTEITVKKDRLTPDPVNPEEIEIAVNFEPDPADLVLSSVPGGELFNPRKHRFSDEDLKPQPIIKKAKKTFVPEDLKDDKYWQRRKKNNIAAKRSRDARRLKENQITVRAAFLERENMALRQEVAELRKDLGRCKKIVSCYETKYGAL</sequence>
<comment type="similarity">
    <text evidence="2">Belongs to the bZIP family. PAR subfamily.</text>
</comment>
<dbReference type="PROSITE" id="PS50103">
    <property type="entry name" value="ZF_C3H1"/>
    <property type="match status" value="1"/>
</dbReference>
<dbReference type="Pfam" id="PF07716">
    <property type="entry name" value="bZIP_2"/>
    <property type="match status" value="1"/>
</dbReference>
<reference evidence="14 15" key="1">
    <citation type="journal article" date="2019" name="Genome Biol. Evol.">
        <title>Whole-Genome Sequencing of the Giant Devil Catfish, Bagarius yarrelli.</title>
        <authorList>
            <person name="Jiang W."/>
            <person name="Lv Y."/>
            <person name="Cheng L."/>
            <person name="Yang K."/>
            <person name="Chao B."/>
            <person name="Wang X."/>
            <person name="Li Y."/>
            <person name="Pan X."/>
            <person name="You X."/>
            <person name="Zhang Y."/>
            <person name="Yang J."/>
            <person name="Li J."/>
            <person name="Zhang X."/>
            <person name="Liu S."/>
            <person name="Sun C."/>
            <person name="Yang J."/>
            <person name="Shi Q."/>
        </authorList>
    </citation>
    <scope>NUCLEOTIDE SEQUENCE [LARGE SCALE GENOMIC DNA]</scope>
    <source>
        <strain evidence="14">JWS20170419001</strain>
        <tissue evidence="14">Muscle</tissue>
    </source>
</reference>
<evidence type="ECO:0000256" key="1">
    <source>
        <dbReference type="ARBA" id="ARBA00004123"/>
    </source>
</evidence>
<evidence type="ECO:0000256" key="6">
    <source>
        <dbReference type="ARBA" id="ARBA00023015"/>
    </source>
</evidence>
<dbReference type="SMART" id="SM00028">
    <property type="entry name" value="TPR"/>
    <property type="match status" value="2"/>
</dbReference>
<dbReference type="InterPro" id="IPR004827">
    <property type="entry name" value="bZIP"/>
</dbReference>
<evidence type="ECO:0000256" key="11">
    <source>
        <dbReference type="SAM" id="MobiDB-lite"/>
    </source>
</evidence>
<dbReference type="GO" id="GO:0003677">
    <property type="term" value="F:DNA binding"/>
    <property type="evidence" value="ECO:0007669"/>
    <property type="project" value="UniProtKB-KW"/>
</dbReference>
<feature type="compositionally biased region" description="Polar residues" evidence="11">
    <location>
        <begin position="227"/>
        <end position="249"/>
    </location>
</feature>
<evidence type="ECO:0000256" key="7">
    <source>
        <dbReference type="ARBA" id="ARBA00023125"/>
    </source>
</evidence>
<feature type="compositionally biased region" description="Basic and acidic residues" evidence="11">
    <location>
        <begin position="958"/>
        <end position="973"/>
    </location>
</feature>
<evidence type="ECO:0000256" key="3">
    <source>
        <dbReference type="ARBA" id="ARBA00022723"/>
    </source>
</evidence>
<dbReference type="InterPro" id="IPR000571">
    <property type="entry name" value="Znf_CCCH"/>
</dbReference>
<keyword evidence="7" id="KW-0238">DNA-binding</keyword>
<dbReference type="InterPro" id="IPR011990">
    <property type="entry name" value="TPR-like_helical_dom_sf"/>
</dbReference>
<dbReference type="SUPFAM" id="SSF57959">
    <property type="entry name" value="Leucine zipper domain"/>
    <property type="match status" value="1"/>
</dbReference>
<dbReference type="AlphaFoldDB" id="A0A556TIW2"/>
<evidence type="ECO:0000256" key="2">
    <source>
        <dbReference type="ARBA" id="ARBA00009208"/>
    </source>
</evidence>
<organism evidence="14 15">
    <name type="scientific">Bagarius yarrelli</name>
    <name type="common">Goonch</name>
    <name type="synonym">Bagrus yarrelli</name>
    <dbReference type="NCBI Taxonomy" id="175774"/>
    <lineage>
        <taxon>Eukaryota</taxon>
        <taxon>Metazoa</taxon>
        <taxon>Chordata</taxon>
        <taxon>Craniata</taxon>
        <taxon>Vertebrata</taxon>
        <taxon>Euteleostomi</taxon>
        <taxon>Actinopterygii</taxon>
        <taxon>Neopterygii</taxon>
        <taxon>Teleostei</taxon>
        <taxon>Ostariophysi</taxon>
        <taxon>Siluriformes</taxon>
        <taxon>Sisoridae</taxon>
        <taxon>Sisorinae</taxon>
        <taxon>Bagarius</taxon>
    </lineage>
</organism>
<dbReference type="FunFam" id="1.20.5.170:FF:000007">
    <property type="entry name" value="hepatic leukemia factor isoform X2"/>
    <property type="match status" value="1"/>
</dbReference>
<dbReference type="InterPro" id="IPR019734">
    <property type="entry name" value="TPR_rpt"/>
</dbReference>
<dbReference type="PANTHER" id="PTHR14928:SF6">
    <property type="entry name" value="ZINC FINGER CCCH DOMAIN-CONTAINING PROTEIN 7B"/>
    <property type="match status" value="1"/>
</dbReference>
<dbReference type="Proteomes" id="UP000319801">
    <property type="component" value="Unassembled WGS sequence"/>
</dbReference>
<comment type="subcellular location">
    <subcellularLocation>
        <location evidence="1">Nucleus</location>
    </subcellularLocation>
</comment>
<evidence type="ECO:0000256" key="5">
    <source>
        <dbReference type="ARBA" id="ARBA00022833"/>
    </source>
</evidence>
<evidence type="ECO:0000259" key="12">
    <source>
        <dbReference type="PROSITE" id="PS50103"/>
    </source>
</evidence>
<feature type="region of interest" description="Disordered" evidence="11">
    <location>
        <begin position="179"/>
        <end position="249"/>
    </location>
</feature>
<evidence type="ECO:0000256" key="10">
    <source>
        <dbReference type="PROSITE-ProRule" id="PRU00723"/>
    </source>
</evidence>
<evidence type="ECO:0000256" key="9">
    <source>
        <dbReference type="ARBA" id="ARBA00023242"/>
    </source>
</evidence>
<keyword evidence="4 10" id="KW-0863">Zinc-finger</keyword>
<keyword evidence="15" id="KW-1185">Reference proteome</keyword>
<protein>
    <submittedName>
        <fullName evidence="14">Zinc finger CCCH domain-containing protein 7B</fullName>
    </submittedName>
</protein>
<feature type="zinc finger region" description="C3H1-type" evidence="10">
    <location>
        <begin position="611"/>
        <end position="633"/>
    </location>
</feature>
<keyword evidence="6" id="KW-0805">Transcription regulation</keyword>
<dbReference type="PROSITE" id="PS50217">
    <property type="entry name" value="BZIP"/>
    <property type="match status" value="1"/>
</dbReference>
<feature type="domain" description="C3H1-type" evidence="12">
    <location>
        <begin position="611"/>
        <end position="633"/>
    </location>
</feature>
<name>A0A556TIW2_BAGYA</name>
<feature type="region of interest" description="Disordered" evidence="11">
    <location>
        <begin position="952"/>
        <end position="977"/>
    </location>
</feature>
<keyword evidence="9" id="KW-0539">Nucleus</keyword>
<dbReference type="Gene3D" id="1.20.5.170">
    <property type="match status" value="1"/>
</dbReference>
<proteinExistence type="inferred from homology"/>
<dbReference type="GO" id="GO:0035196">
    <property type="term" value="P:miRNA processing"/>
    <property type="evidence" value="ECO:0007669"/>
    <property type="project" value="TreeGrafter"/>
</dbReference>
<dbReference type="CDD" id="cd14695">
    <property type="entry name" value="bZIP_HLF"/>
    <property type="match status" value="1"/>
</dbReference>
<dbReference type="InterPro" id="IPR046347">
    <property type="entry name" value="bZIP_sf"/>
</dbReference>
<keyword evidence="3 10" id="KW-0479">Metal-binding</keyword>
<dbReference type="GO" id="GO:0003700">
    <property type="term" value="F:DNA-binding transcription factor activity"/>
    <property type="evidence" value="ECO:0007669"/>
    <property type="project" value="InterPro"/>
</dbReference>
<dbReference type="InterPro" id="IPR039691">
    <property type="entry name" value="ZC3H7A/B"/>
</dbReference>
<evidence type="ECO:0000256" key="8">
    <source>
        <dbReference type="ARBA" id="ARBA00023163"/>
    </source>
</evidence>
<accession>A0A556TIW2</accession>
<dbReference type="SUPFAM" id="SSF48452">
    <property type="entry name" value="TPR-like"/>
    <property type="match status" value="1"/>
</dbReference>
<dbReference type="EMBL" id="VCAZ01000002">
    <property type="protein sequence ID" value="TSK14679.1"/>
    <property type="molecule type" value="Genomic_DNA"/>
</dbReference>
<dbReference type="SUPFAM" id="SSF90229">
    <property type="entry name" value="CCCH zinc finger"/>
    <property type="match status" value="1"/>
</dbReference>
<dbReference type="OrthoDB" id="433738at2759"/>
<dbReference type="InterPro" id="IPR036855">
    <property type="entry name" value="Znf_CCCH_sf"/>
</dbReference>
<dbReference type="Gene3D" id="1.25.40.10">
    <property type="entry name" value="Tetratricopeptide repeat domain"/>
    <property type="match status" value="1"/>
</dbReference>
<comment type="caution">
    <text evidence="14">The sequence shown here is derived from an EMBL/GenBank/DDBJ whole genome shotgun (WGS) entry which is preliminary data.</text>
</comment>
<keyword evidence="8" id="KW-0804">Transcription</keyword>
<evidence type="ECO:0000259" key="13">
    <source>
        <dbReference type="PROSITE" id="PS50217"/>
    </source>
</evidence>